<feature type="region of interest" description="Disordered" evidence="1">
    <location>
        <begin position="188"/>
        <end position="229"/>
    </location>
</feature>
<organism evidence="2">
    <name type="scientific">Tanacetum cinerariifolium</name>
    <name type="common">Dalmatian daisy</name>
    <name type="synonym">Chrysanthemum cinerariifolium</name>
    <dbReference type="NCBI Taxonomy" id="118510"/>
    <lineage>
        <taxon>Eukaryota</taxon>
        <taxon>Viridiplantae</taxon>
        <taxon>Streptophyta</taxon>
        <taxon>Embryophyta</taxon>
        <taxon>Tracheophyta</taxon>
        <taxon>Spermatophyta</taxon>
        <taxon>Magnoliopsida</taxon>
        <taxon>eudicotyledons</taxon>
        <taxon>Gunneridae</taxon>
        <taxon>Pentapetalae</taxon>
        <taxon>asterids</taxon>
        <taxon>campanulids</taxon>
        <taxon>Asterales</taxon>
        <taxon>Asteraceae</taxon>
        <taxon>Asteroideae</taxon>
        <taxon>Anthemideae</taxon>
        <taxon>Anthemidinae</taxon>
        <taxon>Tanacetum</taxon>
    </lineage>
</organism>
<gene>
    <name evidence="2" type="ORF">Tci_009108</name>
</gene>
<dbReference type="EMBL" id="BKCJ010000890">
    <property type="protein sequence ID" value="GEU37130.1"/>
    <property type="molecule type" value="Genomic_DNA"/>
</dbReference>
<feature type="compositionally biased region" description="Basic and acidic residues" evidence="1">
    <location>
        <begin position="217"/>
        <end position="227"/>
    </location>
</feature>
<feature type="compositionally biased region" description="Polar residues" evidence="1">
    <location>
        <begin position="188"/>
        <end position="204"/>
    </location>
</feature>
<dbReference type="AlphaFoldDB" id="A0A6L2JK44"/>
<proteinExistence type="predicted"/>
<feature type="compositionally biased region" description="Basic and acidic residues" evidence="1">
    <location>
        <begin position="281"/>
        <end position="300"/>
    </location>
</feature>
<feature type="region of interest" description="Disordered" evidence="1">
    <location>
        <begin position="121"/>
        <end position="143"/>
    </location>
</feature>
<feature type="region of interest" description="Disordered" evidence="1">
    <location>
        <begin position="281"/>
        <end position="327"/>
    </location>
</feature>
<accession>A0A6L2JK44</accession>
<comment type="caution">
    <text evidence="2">The sequence shown here is derived from an EMBL/GenBank/DDBJ whole genome shotgun (WGS) entry which is preliminary data.</text>
</comment>
<name>A0A6L2JK44_TANCI</name>
<evidence type="ECO:0000256" key="1">
    <source>
        <dbReference type="SAM" id="MobiDB-lite"/>
    </source>
</evidence>
<reference evidence="2" key="1">
    <citation type="journal article" date="2019" name="Sci. Rep.">
        <title>Draft genome of Tanacetum cinerariifolium, the natural source of mosquito coil.</title>
        <authorList>
            <person name="Yamashiro T."/>
            <person name="Shiraishi A."/>
            <person name="Satake H."/>
            <person name="Nakayama K."/>
        </authorList>
    </citation>
    <scope>NUCLEOTIDE SEQUENCE</scope>
</reference>
<sequence>MYVEYLKDFWYTTKVDDTTKDILLSLSLFENQLTFTRFDFLSAIGLTDSKNVVPLAPKGTVRAGLATLGLTVKDKPSLTSTELTNSSPLKTPSATEVNLTSHMLKVAKLSKKPKESLILPSEEVNAEESANKSQEINPSSTTTHLQATEELMVTVVPLQSLEASVTVEVQENQLKAADTTETMNNYEESASIQENSDSDLQSMPNDDLRSVSGFESADSKDTHDNEVSHSVYTSKDNSAFAKRLSLPDHIDHICEEVISLHSRLGDMETFIVQKVSNEIRDTNSAEQKGGKANEQIKEQNEIPAPTQEEHQTTENITPPEPTPKTQGELAYKESTLLVSKTKVNEESAMVLYDFKKDLAKRLGLPLSPELATFELTAEEKKRKRTKFIKESFVTKNIRVDRMDRNSIPPLRIMPIQGLVINKPES</sequence>
<evidence type="ECO:0000313" key="2">
    <source>
        <dbReference type="EMBL" id="GEU37130.1"/>
    </source>
</evidence>
<feature type="compositionally biased region" description="Polar residues" evidence="1">
    <location>
        <begin position="131"/>
        <end position="143"/>
    </location>
</feature>
<protein>
    <submittedName>
        <fullName evidence="2">Uncharacterized protein</fullName>
    </submittedName>
</protein>